<proteinExistence type="inferred from homology"/>
<keyword evidence="2" id="KW-0805">Transcription regulation</keyword>
<dbReference type="GO" id="GO:0006352">
    <property type="term" value="P:DNA-templated transcription initiation"/>
    <property type="evidence" value="ECO:0007669"/>
    <property type="project" value="InterPro"/>
</dbReference>
<evidence type="ECO:0000259" key="8">
    <source>
        <dbReference type="Pfam" id="PF08281"/>
    </source>
</evidence>
<dbReference type="InterPro" id="IPR013324">
    <property type="entry name" value="RNA_pol_sigma_r3/r4-like"/>
</dbReference>
<dbReference type="SUPFAM" id="SSF88946">
    <property type="entry name" value="Sigma2 domain of RNA polymerase sigma factors"/>
    <property type="match status" value="1"/>
</dbReference>
<keyword evidence="10" id="KW-1185">Reference proteome</keyword>
<dbReference type="InterPro" id="IPR013325">
    <property type="entry name" value="RNA_pol_sigma_r2"/>
</dbReference>
<keyword evidence="4" id="KW-0238">DNA-binding</keyword>
<evidence type="ECO:0000313" key="9">
    <source>
        <dbReference type="EMBL" id="MBK4348204.1"/>
    </source>
</evidence>
<evidence type="ECO:0000256" key="5">
    <source>
        <dbReference type="ARBA" id="ARBA00023163"/>
    </source>
</evidence>
<dbReference type="NCBIfam" id="TIGR02937">
    <property type="entry name" value="sigma70-ECF"/>
    <property type="match status" value="1"/>
</dbReference>
<dbReference type="Gene3D" id="1.10.1740.10">
    <property type="match status" value="1"/>
</dbReference>
<dbReference type="CDD" id="cd06171">
    <property type="entry name" value="Sigma70_r4"/>
    <property type="match status" value="1"/>
</dbReference>
<dbReference type="InterPro" id="IPR007627">
    <property type="entry name" value="RNA_pol_sigma70_r2"/>
</dbReference>
<evidence type="ECO:0000256" key="2">
    <source>
        <dbReference type="ARBA" id="ARBA00023015"/>
    </source>
</evidence>
<evidence type="ECO:0000256" key="6">
    <source>
        <dbReference type="SAM" id="MobiDB-lite"/>
    </source>
</evidence>
<evidence type="ECO:0000256" key="1">
    <source>
        <dbReference type="ARBA" id="ARBA00010641"/>
    </source>
</evidence>
<dbReference type="PANTHER" id="PTHR43133">
    <property type="entry name" value="RNA POLYMERASE ECF-TYPE SIGMA FACTO"/>
    <property type="match status" value="1"/>
</dbReference>
<keyword evidence="5" id="KW-0804">Transcription</keyword>
<feature type="domain" description="RNA polymerase sigma-70 region 2" evidence="7">
    <location>
        <begin position="37"/>
        <end position="103"/>
    </location>
</feature>
<comment type="similarity">
    <text evidence="1">Belongs to the sigma-70 factor family. ECF subfamily.</text>
</comment>
<evidence type="ECO:0000313" key="10">
    <source>
        <dbReference type="Proteomes" id="UP000636458"/>
    </source>
</evidence>
<dbReference type="EMBL" id="JAEPES010000004">
    <property type="protein sequence ID" value="MBK4348204.1"/>
    <property type="molecule type" value="Genomic_DNA"/>
</dbReference>
<dbReference type="InterPro" id="IPR013249">
    <property type="entry name" value="RNA_pol_sigma70_r4_t2"/>
</dbReference>
<dbReference type="Pfam" id="PF08281">
    <property type="entry name" value="Sigma70_r4_2"/>
    <property type="match status" value="1"/>
</dbReference>
<dbReference type="InterPro" id="IPR039425">
    <property type="entry name" value="RNA_pol_sigma-70-like"/>
</dbReference>
<gene>
    <name evidence="9" type="ORF">IV501_11210</name>
</gene>
<evidence type="ECO:0000259" key="7">
    <source>
        <dbReference type="Pfam" id="PF04542"/>
    </source>
</evidence>
<dbReference type="GO" id="GO:0016987">
    <property type="term" value="F:sigma factor activity"/>
    <property type="evidence" value="ECO:0007669"/>
    <property type="project" value="UniProtKB-KW"/>
</dbReference>
<feature type="domain" description="RNA polymerase sigma factor 70 region 4 type 2" evidence="8">
    <location>
        <begin position="131"/>
        <end position="181"/>
    </location>
</feature>
<accession>A0A934SMS2</accession>
<dbReference type="InterPro" id="IPR014284">
    <property type="entry name" value="RNA_pol_sigma-70_dom"/>
</dbReference>
<keyword evidence="3" id="KW-0731">Sigma factor</keyword>
<dbReference type="Pfam" id="PF04542">
    <property type="entry name" value="Sigma70_r2"/>
    <property type="match status" value="1"/>
</dbReference>
<sequence length="191" mass="20621">MLLTDARRGLVTSLEAASDGLLAARSADGDTVAFGVLVRRLAPALKAFATRLTGSAVDADDAVQEALISAWGALPALDDTSKVRSWMFSIVSRKATDRIRSRKPTVELDQERDEDASAGPEGRAIASSRLDALAAVLDTLPEGQRQCWVLKEMGGYSYEDIAEQLGMSVTTVRGKLARARVTVVREMEAWR</sequence>
<dbReference type="AlphaFoldDB" id="A0A934SMS2"/>
<organism evidence="9 10">
    <name type="scientific">Lacisediminihabitans changchengi</name>
    <dbReference type="NCBI Taxonomy" id="2787634"/>
    <lineage>
        <taxon>Bacteria</taxon>
        <taxon>Bacillati</taxon>
        <taxon>Actinomycetota</taxon>
        <taxon>Actinomycetes</taxon>
        <taxon>Micrococcales</taxon>
        <taxon>Microbacteriaceae</taxon>
        <taxon>Lacisediminihabitans</taxon>
    </lineage>
</organism>
<dbReference type="GO" id="GO:0003677">
    <property type="term" value="F:DNA binding"/>
    <property type="evidence" value="ECO:0007669"/>
    <property type="project" value="UniProtKB-KW"/>
</dbReference>
<evidence type="ECO:0000256" key="3">
    <source>
        <dbReference type="ARBA" id="ARBA00023082"/>
    </source>
</evidence>
<dbReference type="InterPro" id="IPR036388">
    <property type="entry name" value="WH-like_DNA-bd_sf"/>
</dbReference>
<comment type="caution">
    <text evidence="9">The sequence shown here is derived from an EMBL/GenBank/DDBJ whole genome shotgun (WGS) entry which is preliminary data.</text>
</comment>
<feature type="region of interest" description="Disordered" evidence="6">
    <location>
        <begin position="101"/>
        <end position="122"/>
    </location>
</feature>
<dbReference type="PANTHER" id="PTHR43133:SF8">
    <property type="entry name" value="RNA POLYMERASE SIGMA FACTOR HI_1459-RELATED"/>
    <property type="match status" value="1"/>
</dbReference>
<dbReference type="Gene3D" id="1.10.10.10">
    <property type="entry name" value="Winged helix-like DNA-binding domain superfamily/Winged helix DNA-binding domain"/>
    <property type="match status" value="1"/>
</dbReference>
<protein>
    <submittedName>
        <fullName evidence="9">RNA polymerase sigma factor</fullName>
    </submittedName>
</protein>
<evidence type="ECO:0000256" key="4">
    <source>
        <dbReference type="ARBA" id="ARBA00023125"/>
    </source>
</evidence>
<reference evidence="9" key="1">
    <citation type="submission" date="2021-01" db="EMBL/GenBank/DDBJ databases">
        <title>Lacisediminihabitans sp. nov. strain G11-30, isolated from Antarctic Soil.</title>
        <authorList>
            <person name="Li J."/>
        </authorList>
    </citation>
    <scope>NUCLEOTIDE SEQUENCE</scope>
    <source>
        <strain evidence="9">G11-30</strain>
    </source>
</reference>
<dbReference type="Proteomes" id="UP000636458">
    <property type="component" value="Unassembled WGS sequence"/>
</dbReference>
<name>A0A934SMS2_9MICO</name>
<dbReference type="SUPFAM" id="SSF88659">
    <property type="entry name" value="Sigma3 and sigma4 domains of RNA polymerase sigma factors"/>
    <property type="match status" value="1"/>
</dbReference>